<feature type="transmembrane region" description="Helical" evidence="8">
    <location>
        <begin position="122"/>
        <end position="146"/>
    </location>
</feature>
<feature type="transmembrane region" description="Helical" evidence="8">
    <location>
        <begin position="12"/>
        <end position="37"/>
    </location>
</feature>
<comment type="caution">
    <text evidence="11">The sequence shown here is derived from an EMBL/GenBank/DDBJ whole genome shotgun (WGS) entry which is preliminary data.</text>
</comment>
<keyword evidence="2 7" id="KW-0808">Transferase</keyword>
<keyword evidence="3 8" id="KW-0812">Transmembrane</keyword>
<keyword evidence="5 7" id="KW-0620">Polyamine biosynthesis</keyword>
<feature type="transmembrane region" description="Helical" evidence="8">
    <location>
        <begin position="389"/>
        <end position="413"/>
    </location>
</feature>
<feature type="transmembrane region" description="Helical" evidence="8">
    <location>
        <begin position="312"/>
        <end position="331"/>
    </location>
</feature>
<dbReference type="CDD" id="cd02440">
    <property type="entry name" value="AdoMet_MTases"/>
    <property type="match status" value="1"/>
</dbReference>
<feature type="domain" description="Major facilitator superfamily (MFS) profile" evidence="9">
    <location>
        <begin position="15"/>
        <end position="446"/>
    </location>
</feature>
<dbReference type="SUPFAM" id="SSF103473">
    <property type="entry name" value="MFS general substrate transporter"/>
    <property type="match status" value="1"/>
</dbReference>
<feature type="transmembrane region" description="Helical" evidence="8">
    <location>
        <begin position="194"/>
        <end position="216"/>
    </location>
</feature>
<evidence type="ECO:0000256" key="6">
    <source>
        <dbReference type="ARBA" id="ARBA00023136"/>
    </source>
</evidence>
<dbReference type="PROSITE" id="PS50850">
    <property type="entry name" value="MFS"/>
    <property type="match status" value="1"/>
</dbReference>
<dbReference type="SUPFAM" id="SSF53335">
    <property type="entry name" value="S-adenosyl-L-methionine-dependent methyltransferases"/>
    <property type="match status" value="1"/>
</dbReference>
<feature type="transmembrane region" description="Helical" evidence="8">
    <location>
        <begin position="278"/>
        <end position="303"/>
    </location>
</feature>
<dbReference type="PANTHER" id="PTHR43317">
    <property type="entry name" value="THERMOSPERMINE SYNTHASE ACAULIS5"/>
    <property type="match status" value="1"/>
</dbReference>
<evidence type="ECO:0000256" key="4">
    <source>
        <dbReference type="ARBA" id="ARBA00022989"/>
    </source>
</evidence>
<dbReference type="GO" id="GO:0006596">
    <property type="term" value="P:polyamine biosynthetic process"/>
    <property type="evidence" value="ECO:0007669"/>
    <property type="project" value="UniProtKB-UniRule"/>
</dbReference>
<dbReference type="AlphaFoldDB" id="A0A2T0MEY7"/>
<organism evidence="11 12">
    <name type="scientific">Flagellimonas meridianipacifica</name>
    <dbReference type="NCBI Taxonomy" id="1080225"/>
    <lineage>
        <taxon>Bacteria</taxon>
        <taxon>Pseudomonadati</taxon>
        <taxon>Bacteroidota</taxon>
        <taxon>Flavobacteriia</taxon>
        <taxon>Flavobacteriales</taxon>
        <taxon>Flavobacteriaceae</taxon>
        <taxon>Flagellimonas</taxon>
    </lineage>
</organism>
<dbReference type="InterPro" id="IPR029063">
    <property type="entry name" value="SAM-dependent_MTases_sf"/>
</dbReference>
<dbReference type="GO" id="GO:0022857">
    <property type="term" value="F:transmembrane transporter activity"/>
    <property type="evidence" value="ECO:0007669"/>
    <property type="project" value="InterPro"/>
</dbReference>
<dbReference type="InterPro" id="IPR030374">
    <property type="entry name" value="PABS"/>
</dbReference>
<evidence type="ECO:0000259" key="10">
    <source>
        <dbReference type="PROSITE" id="PS51006"/>
    </source>
</evidence>
<dbReference type="InterPro" id="IPR020846">
    <property type="entry name" value="MFS_dom"/>
</dbReference>
<dbReference type="RefSeq" id="WP_106143147.1">
    <property type="nucleotide sequence ID" value="NZ_PVYX01000001.1"/>
</dbReference>
<evidence type="ECO:0000256" key="8">
    <source>
        <dbReference type="SAM" id="Phobius"/>
    </source>
</evidence>
<dbReference type="PANTHER" id="PTHR43317:SF1">
    <property type="entry name" value="THERMOSPERMINE SYNTHASE ACAULIS5"/>
    <property type="match status" value="1"/>
</dbReference>
<keyword evidence="6 8" id="KW-0472">Membrane</keyword>
<evidence type="ECO:0000313" key="11">
    <source>
        <dbReference type="EMBL" id="PRX56141.1"/>
    </source>
</evidence>
<feature type="transmembrane region" description="Helical" evidence="8">
    <location>
        <begin position="166"/>
        <end position="188"/>
    </location>
</feature>
<evidence type="ECO:0000259" key="9">
    <source>
        <dbReference type="PROSITE" id="PS50850"/>
    </source>
</evidence>
<feature type="domain" description="PABS" evidence="10">
    <location>
        <begin position="518"/>
        <end position="692"/>
    </location>
</feature>
<gene>
    <name evidence="11" type="ORF">CLV81_0133</name>
</gene>
<reference evidence="11 12" key="1">
    <citation type="submission" date="2018-03" db="EMBL/GenBank/DDBJ databases">
        <title>Genomic Encyclopedia of Archaeal and Bacterial Type Strains, Phase II (KMG-II): from individual species to whole genera.</title>
        <authorList>
            <person name="Goeker M."/>
        </authorList>
    </citation>
    <scope>NUCLEOTIDE SEQUENCE [LARGE SCALE GENOMIC DNA]</scope>
    <source>
        <strain evidence="11 12">DSM 25027</strain>
    </source>
</reference>
<feature type="transmembrane region" description="Helical" evidence="8">
    <location>
        <begin position="83"/>
        <end position="102"/>
    </location>
</feature>
<feature type="transmembrane region" description="Helical" evidence="8">
    <location>
        <begin position="49"/>
        <end position="71"/>
    </location>
</feature>
<evidence type="ECO:0000256" key="5">
    <source>
        <dbReference type="ARBA" id="ARBA00023115"/>
    </source>
</evidence>
<dbReference type="Proteomes" id="UP000237640">
    <property type="component" value="Unassembled WGS sequence"/>
</dbReference>
<accession>A0A2T0MEY7</accession>
<feature type="active site" description="Proton acceptor" evidence="7">
    <location>
        <position position="609"/>
    </location>
</feature>
<evidence type="ECO:0000256" key="1">
    <source>
        <dbReference type="ARBA" id="ARBA00007867"/>
    </source>
</evidence>
<dbReference type="GO" id="GO:0016740">
    <property type="term" value="F:transferase activity"/>
    <property type="evidence" value="ECO:0007669"/>
    <property type="project" value="UniProtKB-UniRule"/>
</dbReference>
<evidence type="ECO:0000256" key="7">
    <source>
        <dbReference type="PROSITE-ProRule" id="PRU00354"/>
    </source>
</evidence>
<evidence type="ECO:0000256" key="2">
    <source>
        <dbReference type="ARBA" id="ARBA00022679"/>
    </source>
</evidence>
<keyword evidence="12" id="KW-1185">Reference proteome</keyword>
<evidence type="ECO:0000256" key="3">
    <source>
        <dbReference type="ARBA" id="ARBA00022692"/>
    </source>
</evidence>
<feature type="transmembrane region" description="Helical" evidence="8">
    <location>
        <begin position="425"/>
        <end position="443"/>
    </location>
</feature>
<dbReference type="Gene3D" id="3.40.50.150">
    <property type="entry name" value="Vaccinia Virus protein VP39"/>
    <property type="match status" value="1"/>
</dbReference>
<dbReference type="InterPro" id="IPR036259">
    <property type="entry name" value="MFS_trans_sf"/>
</dbReference>
<feature type="transmembrane region" description="Helical" evidence="8">
    <location>
        <begin position="351"/>
        <end position="377"/>
    </location>
</feature>
<name>A0A2T0MEY7_9FLAO</name>
<sequence length="843" mass="92175">MNKEIRTKAPLCADHFILLCILFFLSGTAGLIFQVIWMYRLGLVFGNAAYATAATLSAFFLGLALGGWFLGRASAKFRRPLKMYGLMELGVALTALLFVPGLEFYEMYYAESISFLGNSKGILLPMKFIFSALLLILPSFLMGGTFPVLSQYIGKNRTQLSKRGTALYAVNTVGAALGALLTGFYLILEYGVSFTYYLAVALMFSIGLLAVVLDSLSTPTTVVRKTSRTSIAQGKSFGGPSKLGNLQFIIVAFSSGALALSAETLWTQMFAQVLQNSVYSFALILVVFLLALGMGGFLSHLLVRSRMGSNRVIVLLLSIAAVFIGISPTIFNLATNGLEYVAMGASWNTYVWAVFKLALLVVLPPTVVLGAVFPFLLKAAPVTNRPAGRIVGVLVFFNSLGSFAGPAIAGFVLLDILGLWNSVKVIAIFYGILAVWVFFSFYGEKKNVRLLLPILIVSGILLLKNPPLLRLETDEKLLDSWQSSDGVVSIVRKSKNIQMRLDNFYVLGDSESVLVEQMQAHVPLMIHPAPKKVAFLGMGTGITAGAALYHDVEKVVAVELVSNVIPAAQGYFSPWANGLFQDSRASIVADDGRNFLLGTKEQFDVIVGDLFTPWHAGTGSLYSLEHFGQAKKRLGAGGVFAQWLPLYQLTPENFYTIAATFAAVFPHVTLWRADFSATRASIVLIGQEAGVQLDEDTLRRNIVHVTGGQDNQDKSHMAGLFYLGNLNNIGNRLSHVELNTDDRRAIEFKAPILSQQANAGRANYIVGKELANLFVEISDNFSRNDPYLSGLPIDEIKFVEVGALYFRYLQYIDQRKDVMAKKTYDKIQTLAPGFLKKDIKAGE</sequence>
<evidence type="ECO:0000313" key="12">
    <source>
        <dbReference type="Proteomes" id="UP000237640"/>
    </source>
</evidence>
<dbReference type="PROSITE" id="PS51006">
    <property type="entry name" value="PABS_2"/>
    <property type="match status" value="1"/>
</dbReference>
<dbReference type="NCBIfam" id="NF037959">
    <property type="entry name" value="MFS_SpdSyn"/>
    <property type="match status" value="2"/>
</dbReference>
<protein>
    <submittedName>
        <fullName evidence="11">Spermidine synthase</fullName>
    </submittedName>
</protein>
<dbReference type="EMBL" id="PVYX01000001">
    <property type="protein sequence ID" value="PRX56141.1"/>
    <property type="molecule type" value="Genomic_DNA"/>
</dbReference>
<comment type="similarity">
    <text evidence="1">Belongs to the spermidine/spermine synthase family.</text>
</comment>
<dbReference type="OrthoDB" id="9793120at2"/>
<proteinExistence type="inferred from homology"/>
<keyword evidence="4 8" id="KW-1133">Transmembrane helix</keyword>
<feature type="transmembrane region" description="Helical" evidence="8">
    <location>
        <begin position="245"/>
        <end position="266"/>
    </location>
</feature>
<feature type="transmembrane region" description="Helical" evidence="8">
    <location>
        <begin position="450"/>
        <end position="469"/>
    </location>
</feature>
<dbReference type="Pfam" id="PF01564">
    <property type="entry name" value="Spermine_synth"/>
    <property type="match status" value="1"/>
</dbReference>
<dbReference type="Gene3D" id="1.20.1250.20">
    <property type="entry name" value="MFS general substrate transporter like domains"/>
    <property type="match status" value="1"/>
</dbReference>